<comment type="cofactor">
    <cofactor evidence="2">
        <name>FAD</name>
        <dbReference type="ChEBI" id="CHEBI:57692"/>
    </cofactor>
</comment>
<keyword evidence="3 6" id="KW-0285">Flavoprotein</keyword>
<comment type="caution">
    <text evidence="8">The sequence shown here is derived from an EMBL/GenBank/DDBJ whole genome shotgun (WGS) entry which is preliminary data.</text>
</comment>
<accession>A0ABT8A5N0</accession>
<evidence type="ECO:0000256" key="2">
    <source>
        <dbReference type="ARBA" id="ARBA00001974"/>
    </source>
</evidence>
<keyword evidence="9" id="KW-1185">Reference proteome</keyword>
<evidence type="ECO:0000256" key="3">
    <source>
        <dbReference type="ARBA" id="ARBA00022630"/>
    </source>
</evidence>
<dbReference type="InterPro" id="IPR014729">
    <property type="entry name" value="Rossmann-like_a/b/a_fold"/>
</dbReference>
<feature type="domain" description="Photolyase/cryptochrome alpha/beta" evidence="7">
    <location>
        <begin position="9"/>
        <end position="141"/>
    </location>
</feature>
<sequence>MGAMHSSSPPALVWFRQDLRLADNPALAAATGGLAAARRILPVYVLDPDAAGRWAPGGAGRWWLHYSLESLGRSLAACGAPLLLVRGRAEIVIPALADAVGAAEVFAGRLYEPWARERDQRIAEALEAAGRQLRLSTSSLLREPTQVRSGSGKPYAVYTPFAKAMAAMGGPAAPLPAPERLQGLEAPPPGEALADWALLPRRGWADAFATVWTPGEAGATARLAEFAAGPVRQYAARRNDPGVDGSSGLSPHLHWGEISPRQVWAAVQAAMPGEVVPGAPAWTFLSEVLWREFSYHVLWHRPGLPEAPLRQRYAAFPWAPDAALLRAWERGRTGYPIVDAGMRQLWRHGWMHNRVRMIAASLLVKHLLQPWQHGAAWFWDTLVDADLAANSAGWQWVAGSGSDAAPYFRVFNPILQGEKFDPSGRYVRRFVPELAKLPDRYLHRPWEAPEPALREAGLILDRDYPRPVVEHAEGRRRALEALAQMVTAAEAQAEGAAA</sequence>
<gene>
    <name evidence="8" type="ORF">QWZ14_11625</name>
</gene>
<keyword evidence="8" id="KW-0456">Lyase</keyword>
<organism evidence="8 9">
    <name type="scientific">Paeniroseomonas aquatica</name>
    <dbReference type="NCBI Taxonomy" id="373043"/>
    <lineage>
        <taxon>Bacteria</taxon>
        <taxon>Pseudomonadati</taxon>
        <taxon>Pseudomonadota</taxon>
        <taxon>Alphaproteobacteria</taxon>
        <taxon>Acetobacterales</taxon>
        <taxon>Acetobacteraceae</taxon>
        <taxon>Paeniroseomonas</taxon>
    </lineage>
</organism>
<reference evidence="9" key="1">
    <citation type="journal article" date="2019" name="Int. J. Syst. Evol. Microbiol.">
        <title>The Global Catalogue of Microorganisms (GCM) 10K type strain sequencing project: providing services to taxonomists for standard genome sequencing and annotation.</title>
        <authorList>
            <consortium name="The Broad Institute Genomics Platform"/>
            <consortium name="The Broad Institute Genome Sequencing Center for Infectious Disease"/>
            <person name="Wu L."/>
            <person name="Ma J."/>
        </authorList>
    </citation>
    <scope>NUCLEOTIDE SEQUENCE [LARGE SCALE GENOMIC DNA]</scope>
    <source>
        <strain evidence="9">CECT 7131</strain>
    </source>
</reference>
<dbReference type="InterPro" id="IPR036155">
    <property type="entry name" value="Crypto/Photolyase_N_sf"/>
</dbReference>
<dbReference type="PROSITE" id="PS00394">
    <property type="entry name" value="DNA_PHOTOLYASES_1_1"/>
    <property type="match status" value="1"/>
</dbReference>
<dbReference type="Pfam" id="PF03441">
    <property type="entry name" value="FAD_binding_7"/>
    <property type="match status" value="1"/>
</dbReference>
<keyword evidence="4 6" id="KW-0274">FAD</keyword>
<dbReference type="InterPro" id="IPR002081">
    <property type="entry name" value="Cryptochrome/DNA_photolyase_1"/>
</dbReference>
<evidence type="ECO:0000313" key="9">
    <source>
        <dbReference type="Proteomes" id="UP001529369"/>
    </source>
</evidence>
<evidence type="ECO:0000256" key="5">
    <source>
        <dbReference type="ARBA" id="ARBA00022991"/>
    </source>
</evidence>
<evidence type="ECO:0000259" key="7">
    <source>
        <dbReference type="PROSITE" id="PS51645"/>
    </source>
</evidence>
<evidence type="ECO:0000256" key="6">
    <source>
        <dbReference type="RuleBase" id="RU004182"/>
    </source>
</evidence>
<dbReference type="Proteomes" id="UP001529369">
    <property type="component" value="Unassembled WGS sequence"/>
</dbReference>
<name>A0ABT8A5N0_9PROT</name>
<dbReference type="InterPro" id="IPR005101">
    <property type="entry name" value="Cryptochr/Photolyase_FAD-bd"/>
</dbReference>
<dbReference type="PRINTS" id="PR00147">
    <property type="entry name" value="DNAPHOTLYASE"/>
</dbReference>
<evidence type="ECO:0000256" key="4">
    <source>
        <dbReference type="ARBA" id="ARBA00022827"/>
    </source>
</evidence>
<dbReference type="SUPFAM" id="SSF48173">
    <property type="entry name" value="Cryptochrome/photolyase FAD-binding domain"/>
    <property type="match status" value="1"/>
</dbReference>
<dbReference type="EMBL" id="JAUFPN010000127">
    <property type="protein sequence ID" value="MDN3565009.1"/>
    <property type="molecule type" value="Genomic_DNA"/>
</dbReference>
<evidence type="ECO:0000256" key="1">
    <source>
        <dbReference type="ARBA" id="ARBA00001932"/>
    </source>
</evidence>
<dbReference type="SUPFAM" id="SSF52425">
    <property type="entry name" value="Cryptochrome/photolyase, N-terminal domain"/>
    <property type="match status" value="1"/>
</dbReference>
<comment type="similarity">
    <text evidence="6">Belongs to the DNA photolyase family.</text>
</comment>
<dbReference type="PANTHER" id="PTHR11455:SF9">
    <property type="entry name" value="CRYPTOCHROME CIRCADIAN CLOCK 5 ISOFORM X1"/>
    <property type="match status" value="1"/>
</dbReference>
<dbReference type="InterPro" id="IPR018394">
    <property type="entry name" value="DNA_photolyase_1_CS_C"/>
</dbReference>
<comment type="cofactor">
    <cofactor evidence="1">
        <name>(6R)-5,10-methylene-5,6,7,8-tetrahydrofolate</name>
        <dbReference type="ChEBI" id="CHEBI:15636"/>
    </cofactor>
</comment>
<dbReference type="Pfam" id="PF00875">
    <property type="entry name" value="DNA_photolyase"/>
    <property type="match status" value="1"/>
</dbReference>
<dbReference type="Gene3D" id="3.40.50.620">
    <property type="entry name" value="HUPs"/>
    <property type="match status" value="1"/>
</dbReference>
<dbReference type="Gene3D" id="1.10.579.10">
    <property type="entry name" value="DNA Cyclobutane Dipyrimidine Photolyase, subunit A, domain 3"/>
    <property type="match status" value="1"/>
</dbReference>
<dbReference type="InterPro" id="IPR036134">
    <property type="entry name" value="Crypto/Photolyase_FAD-like_sf"/>
</dbReference>
<keyword evidence="5 6" id="KW-0157">Chromophore</keyword>
<dbReference type="EC" id="4.1.99.3" evidence="8"/>
<dbReference type="Gene3D" id="1.25.40.80">
    <property type="match status" value="1"/>
</dbReference>
<dbReference type="PROSITE" id="PS51645">
    <property type="entry name" value="PHR_CRY_ALPHA_BETA"/>
    <property type="match status" value="1"/>
</dbReference>
<dbReference type="PANTHER" id="PTHR11455">
    <property type="entry name" value="CRYPTOCHROME"/>
    <property type="match status" value="1"/>
</dbReference>
<proteinExistence type="inferred from homology"/>
<dbReference type="GO" id="GO:0003904">
    <property type="term" value="F:deoxyribodipyrimidine photo-lyase activity"/>
    <property type="evidence" value="ECO:0007669"/>
    <property type="project" value="UniProtKB-EC"/>
</dbReference>
<evidence type="ECO:0000313" key="8">
    <source>
        <dbReference type="EMBL" id="MDN3565009.1"/>
    </source>
</evidence>
<protein>
    <submittedName>
        <fullName evidence="8">Deoxyribodipyrimidine photo-lyase</fullName>
        <ecNumber evidence="8">4.1.99.3</ecNumber>
    </submittedName>
</protein>
<dbReference type="InterPro" id="IPR006050">
    <property type="entry name" value="DNA_photolyase_N"/>
</dbReference>